<comment type="similarity">
    <text evidence="1 2">Belongs to the phD/YefM antitoxin family.</text>
</comment>
<dbReference type="InterPro" id="IPR036165">
    <property type="entry name" value="YefM-like_sf"/>
</dbReference>
<organism evidence="3 4">
    <name type="scientific">Sphaerobacter thermophilus (strain ATCC 49802 / DSM 20745 / KCCM 41009 / NCIMB 13125 / S 6022)</name>
    <dbReference type="NCBI Taxonomy" id="479434"/>
    <lineage>
        <taxon>Bacteria</taxon>
        <taxon>Pseudomonadati</taxon>
        <taxon>Thermomicrobiota</taxon>
        <taxon>Thermomicrobia</taxon>
        <taxon>Sphaerobacterales</taxon>
        <taxon>Sphaerobacterineae</taxon>
        <taxon>Sphaerobacteraceae</taxon>
        <taxon>Sphaerobacter</taxon>
    </lineage>
</organism>
<sequence length="79" mass="8898">MNVDASDAQAQLFQLLDEVERGATITITRHGSPVALLLPATDVDRRRVEETIEALKEFRRGKRLGPVTLRELIDDGRRT</sequence>
<dbReference type="Pfam" id="PF02604">
    <property type="entry name" value="PhdYeFM_antitox"/>
    <property type="match status" value="1"/>
</dbReference>
<evidence type="ECO:0000256" key="2">
    <source>
        <dbReference type="RuleBase" id="RU362080"/>
    </source>
</evidence>
<dbReference type="OrthoDB" id="9800503at2"/>
<dbReference type="eggNOG" id="COG4118">
    <property type="taxonomic scope" value="Bacteria"/>
</dbReference>
<dbReference type="STRING" id="479434.Sthe_3073"/>
<evidence type="ECO:0000313" key="3">
    <source>
        <dbReference type="EMBL" id="ACZ40474.1"/>
    </source>
</evidence>
<dbReference type="Gene3D" id="3.40.1620.10">
    <property type="entry name" value="YefM-like domain"/>
    <property type="match status" value="1"/>
</dbReference>
<name>D1C9I1_SPHTD</name>
<evidence type="ECO:0000256" key="1">
    <source>
        <dbReference type="ARBA" id="ARBA00009981"/>
    </source>
</evidence>
<comment type="function">
    <text evidence="2">Antitoxin component of a type II toxin-antitoxin (TA) system.</text>
</comment>
<dbReference type="Proteomes" id="UP000002027">
    <property type="component" value="Chromosome 2"/>
</dbReference>
<reference evidence="4" key="1">
    <citation type="submission" date="2009-11" db="EMBL/GenBank/DDBJ databases">
        <title>The complete chromosome 2 of Sphaerobacter thermophilus DSM 20745.</title>
        <authorList>
            <person name="Lucas S."/>
            <person name="Copeland A."/>
            <person name="Lapidus A."/>
            <person name="Glavina del Rio T."/>
            <person name="Dalin E."/>
            <person name="Tice H."/>
            <person name="Bruce D."/>
            <person name="Goodwin L."/>
            <person name="Pitluck S."/>
            <person name="Kyrpides N."/>
            <person name="Mavromatis K."/>
            <person name="Ivanova N."/>
            <person name="Mikhailova N."/>
            <person name="LaButti K.M."/>
            <person name="Clum A."/>
            <person name="Sun H.I."/>
            <person name="Brettin T."/>
            <person name="Detter J.C."/>
            <person name="Han C."/>
            <person name="Larimer F."/>
            <person name="Land M."/>
            <person name="Hauser L."/>
            <person name="Markowitz V."/>
            <person name="Cheng J.F."/>
            <person name="Hugenholtz P."/>
            <person name="Woyke T."/>
            <person name="Wu D."/>
            <person name="Steenblock K."/>
            <person name="Schneider S."/>
            <person name="Pukall R."/>
            <person name="Goeker M."/>
            <person name="Klenk H.P."/>
            <person name="Eisen J.A."/>
        </authorList>
    </citation>
    <scope>NUCLEOTIDE SEQUENCE [LARGE SCALE GENOMIC DNA]</scope>
    <source>
        <strain evidence="4">ATCC 49802 / DSM 20745 / S 6022</strain>
    </source>
</reference>
<gene>
    <name evidence="3" type="ordered locus">Sthe_3073</name>
</gene>
<protein>
    <recommendedName>
        <fullName evidence="2">Antitoxin</fullName>
    </recommendedName>
</protein>
<keyword evidence="4" id="KW-1185">Reference proteome</keyword>
<dbReference type="InterPro" id="IPR006442">
    <property type="entry name" value="Antitoxin_Phd/YefM"/>
</dbReference>
<reference evidence="3 4" key="2">
    <citation type="journal article" date="2010" name="Stand. Genomic Sci.">
        <title>Complete genome sequence of Desulfohalobium retbaense type strain (HR(100)).</title>
        <authorList>
            <person name="Spring S."/>
            <person name="Nolan M."/>
            <person name="Lapidus A."/>
            <person name="Glavina Del Rio T."/>
            <person name="Copeland A."/>
            <person name="Tice H."/>
            <person name="Cheng J.F."/>
            <person name="Lucas S."/>
            <person name="Land M."/>
            <person name="Chen F."/>
            <person name="Bruce D."/>
            <person name="Goodwin L."/>
            <person name="Pitluck S."/>
            <person name="Ivanova N."/>
            <person name="Mavromatis K."/>
            <person name="Mikhailova N."/>
            <person name="Pati A."/>
            <person name="Chen A."/>
            <person name="Palaniappan K."/>
            <person name="Hauser L."/>
            <person name="Chang Y.J."/>
            <person name="Jeffries C.D."/>
            <person name="Munk C."/>
            <person name="Kiss H."/>
            <person name="Chain P."/>
            <person name="Han C."/>
            <person name="Brettin T."/>
            <person name="Detter J.C."/>
            <person name="Schuler E."/>
            <person name="Goker M."/>
            <person name="Rohde M."/>
            <person name="Bristow J."/>
            <person name="Eisen J.A."/>
            <person name="Markowitz V."/>
            <person name="Hugenholtz P."/>
            <person name="Kyrpides N.C."/>
            <person name="Klenk H.P."/>
        </authorList>
    </citation>
    <scope>NUCLEOTIDE SEQUENCE [LARGE SCALE GENOMIC DNA]</scope>
    <source>
        <strain evidence="4">ATCC 49802 / DSM 20745 / S 6022</strain>
    </source>
</reference>
<dbReference type="RefSeq" id="WP_012873509.1">
    <property type="nucleotide sequence ID" value="NC_013524.1"/>
</dbReference>
<dbReference type="InParanoid" id="D1C9I1"/>
<accession>D1C9I1</accession>
<dbReference type="NCBIfam" id="TIGR01552">
    <property type="entry name" value="phd_fam"/>
    <property type="match status" value="1"/>
</dbReference>
<dbReference type="AlphaFoldDB" id="D1C9I1"/>
<dbReference type="SUPFAM" id="SSF143120">
    <property type="entry name" value="YefM-like"/>
    <property type="match status" value="1"/>
</dbReference>
<proteinExistence type="inferred from homology"/>
<dbReference type="KEGG" id="sti:Sthe_3073"/>
<dbReference type="HOGENOM" id="CLU_163140_7_0_0"/>
<evidence type="ECO:0000313" key="4">
    <source>
        <dbReference type="Proteomes" id="UP000002027"/>
    </source>
</evidence>
<dbReference type="EMBL" id="CP001824">
    <property type="protein sequence ID" value="ACZ40474.1"/>
    <property type="molecule type" value="Genomic_DNA"/>
</dbReference>